<name>A0A645E3B6_9ZZZZ</name>
<dbReference type="EMBL" id="VSSQ01042465">
    <property type="protein sequence ID" value="MPM96051.1"/>
    <property type="molecule type" value="Genomic_DNA"/>
</dbReference>
<gene>
    <name evidence="1" type="ORF">SDC9_143207</name>
</gene>
<dbReference type="AlphaFoldDB" id="A0A645E3B6"/>
<protein>
    <submittedName>
        <fullName evidence="1">Uncharacterized protein</fullName>
    </submittedName>
</protein>
<proteinExistence type="predicted"/>
<evidence type="ECO:0000313" key="1">
    <source>
        <dbReference type="EMBL" id="MPM96051.1"/>
    </source>
</evidence>
<accession>A0A645E3B6</accession>
<reference evidence="1" key="1">
    <citation type="submission" date="2019-08" db="EMBL/GenBank/DDBJ databases">
        <authorList>
            <person name="Kucharzyk K."/>
            <person name="Murdoch R.W."/>
            <person name="Higgins S."/>
            <person name="Loffler F."/>
        </authorList>
    </citation>
    <scope>NUCLEOTIDE SEQUENCE</scope>
</reference>
<organism evidence="1">
    <name type="scientific">bioreactor metagenome</name>
    <dbReference type="NCBI Taxonomy" id="1076179"/>
    <lineage>
        <taxon>unclassified sequences</taxon>
        <taxon>metagenomes</taxon>
        <taxon>ecological metagenomes</taxon>
    </lineage>
</organism>
<comment type="caution">
    <text evidence="1">The sequence shown here is derived from an EMBL/GenBank/DDBJ whole genome shotgun (WGS) entry which is preliminary data.</text>
</comment>
<sequence length="90" mass="9262">MTEVRKETAGVEITPRRCALPPAAQMPAAKADSSIVPDNLVSLPIIIFGAAVSLPKYSAAALPSLKAISGVNSAFATPLTPSVPNKRPIP</sequence>